<dbReference type="EMBL" id="LZJY01000459">
    <property type="protein sequence ID" value="OBH83900.1"/>
    <property type="molecule type" value="Genomic_DNA"/>
</dbReference>
<feature type="region of interest" description="Disordered" evidence="1">
    <location>
        <begin position="35"/>
        <end position="89"/>
    </location>
</feature>
<organism evidence="3 4">
    <name type="scientific">Mycobacterium scrofulaceum</name>
    <dbReference type="NCBI Taxonomy" id="1783"/>
    <lineage>
        <taxon>Bacteria</taxon>
        <taxon>Bacillati</taxon>
        <taxon>Actinomycetota</taxon>
        <taxon>Actinomycetes</taxon>
        <taxon>Mycobacteriales</taxon>
        <taxon>Mycobacteriaceae</taxon>
        <taxon>Mycobacterium</taxon>
    </lineage>
</organism>
<dbReference type="Pfam" id="PF18878">
    <property type="entry name" value="PPE-PPW"/>
    <property type="match status" value="1"/>
</dbReference>
<feature type="compositionally biased region" description="Basic and acidic residues" evidence="1">
    <location>
        <begin position="54"/>
        <end position="65"/>
    </location>
</feature>
<evidence type="ECO:0000313" key="4">
    <source>
        <dbReference type="Proteomes" id="UP000092207"/>
    </source>
</evidence>
<name>A0A1A2U5V6_MYCSC</name>
<evidence type="ECO:0000259" key="2">
    <source>
        <dbReference type="Pfam" id="PF18878"/>
    </source>
</evidence>
<gene>
    <name evidence="3" type="ORF">A5679_04445</name>
</gene>
<dbReference type="InterPro" id="IPR043641">
    <property type="entry name" value="PPE-PPW_C"/>
</dbReference>
<dbReference type="Proteomes" id="UP000092207">
    <property type="component" value="Unassembled WGS sequence"/>
</dbReference>
<accession>A0A1A2U5V6</accession>
<feature type="domain" description="PPE-PPW subfamily C-terminal" evidence="2">
    <location>
        <begin position="74"/>
        <end position="120"/>
    </location>
</feature>
<reference evidence="3 4" key="1">
    <citation type="submission" date="2016-06" db="EMBL/GenBank/DDBJ databases">
        <authorList>
            <person name="Kjaerup R.B."/>
            <person name="Dalgaard T.S."/>
            <person name="Juul-Madsen H.R."/>
        </authorList>
    </citation>
    <scope>NUCLEOTIDE SEQUENCE [LARGE SCALE GENOMIC DNA]</scope>
    <source>
        <strain evidence="3 4">E2838</strain>
    </source>
</reference>
<protein>
    <recommendedName>
        <fullName evidence="2">PPE-PPW subfamily C-terminal domain-containing protein</fullName>
    </recommendedName>
</protein>
<proteinExistence type="predicted"/>
<evidence type="ECO:0000313" key="3">
    <source>
        <dbReference type="EMBL" id="OBH83900.1"/>
    </source>
</evidence>
<comment type="caution">
    <text evidence="3">The sequence shown here is derived from an EMBL/GenBank/DDBJ whole genome shotgun (WGS) entry which is preliminary data.</text>
</comment>
<sequence>MPGLAYLVGRLPADTRGTVSARARARRAAQVNLVEAPAAAEADEESSQPRRRRADVTQRGRRYEYLDAEPSTSASDRGAQTLGFTGTAPANGAATPAGLTALGDGAFDGAARTPMVPRTWGYGPATP</sequence>
<dbReference type="AlphaFoldDB" id="A0A1A2U5V6"/>
<evidence type="ECO:0000256" key="1">
    <source>
        <dbReference type="SAM" id="MobiDB-lite"/>
    </source>
</evidence>